<dbReference type="SUPFAM" id="SSF54637">
    <property type="entry name" value="Thioesterase/thiol ester dehydrase-isomerase"/>
    <property type="match status" value="1"/>
</dbReference>
<dbReference type="OrthoDB" id="9800856at2"/>
<evidence type="ECO:0000313" key="4">
    <source>
        <dbReference type="Proteomes" id="UP000182152"/>
    </source>
</evidence>
<sequence>MKEFNGYIREPFYYETDQMGVIHHSNYIRWLEEARVALLDHLGFSYKKIETCGIVIPVLEVTCQYKKMIHYAEVVRILPKVEHYNGIKLDFSYKIYGANDEILRATGSSNHCFLLAKNHRLVKLNQVIPELGHLFQECVE</sequence>
<evidence type="ECO:0000313" key="3">
    <source>
        <dbReference type="EMBL" id="OJG81697.1"/>
    </source>
</evidence>
<keyword evidence="2 3" id="KW-0378">Hydrolase</keyword>
<protein>
    <submittedName>
        <fullName evidence="3">YbgC/YbaW family acyl-CoA thioester hydrolase</fullName>
    </submittedName>
</protein>
<dbReference type="CDD" id="cd00586">
    <property type="entry name" value="4HBT"/>
    <property type="match status" value="1"/>
</dbReference>
<dbReference type="Proteomes" id="UP000182152">
    <property type="component" value="Unassembled WGS sequence"/>
</dbReference>
<dbReference type="InterPro" id="IPR029069">
    <property type="entry name" value="HotDog_dom_sf"/>
</dbReference>
<dbReference type="Gene3D" id="3.10.129.10">
    <property type="entry name" value="Hotdog Thioesterase"/>
    <property type="match status" value="1"/>
</dbReference>
<organism evidence="3 4">
    <name type="scientific">Enterococcus ratti</name>
    <dbReference type="NCBI Taxonomy" id="150033"/>
    <lineage>
        <taxon>Bacteria</taxon>
        <taxon>Bacillati</taxon>
        <taxon>Bacillota</taxon>
        <taxon>Bacilli</taxon>
        <taxon>Lactobacillales</taxon>
        <taxon>Enterococcaceae</taxon>
        <taxon>Enterococcus</taxon>
    </lineage>
</organism>
<dbReference type="NCBIfam" id="TIGR00051">
    <property type="entry name" value="YbgC/FadM family acyl-CoA thioesterase"/>
    <property type="match status" value="1"/>
</dbReference>
<name>A0A1L8WKZ4_9ENTE</name>
<evidence type="ECO:0000256" key="2">
    <source>
        <dbReference type="ARBA" id="ARBA00022801"/>
    </source>
</evidence>
<dbReference type="PIRSF" id="PIRSF003230">
    <property type="entry name" value="YbgC"/>
    <property type="match status" value="1"/>
</dbReference>
<accession>A0A1L8WKZ4</accession>
<dbReference type="EMBL" id="JXLB01000010">
    <property type="protein sequence ID" value="OJG81697.1"/>
    <property type="molecule type" value="Genomic_DNA"/>
</dbReference>
<dbReference type="PANTHER" id="PTHR31793">
    <property type="entry name" value="4-HYDROXYBENZOYL-COA THIOESTERASE FAMILY MEMBER"/>
    <property type="match status" value="1"/>
</dbReference>
<evidence type="ECO:0000256" key="1">
    <source>
        <dbReference type="ARBA" id="ARBA00005953"/>
    </source>
</evidence>
<keyword evidence="4" id="KW-1185">Reference proteome</keyword>
<dbReference type="InterPro" id="IPR006684">
    <property type="entry name" value="YbgC/YbaW"/>
</dbReference>
<proteinExistence type="inferred from homology"/>
<dbReference type="RefSeq" id="WP_071855435.1">
    <property type="nucleotide sequence ID" value="NZ_JXLB01000010.1"/>
</dbReference>
<gene>
    <name evidence="3" type="ORF">RV14_GL000224</name>
</gene>
<dbReference type="Pfam" id="PF13279">
    <property type="entry name" value="4HBT_2"/>
    <property type="match status" value="1"/>
</dbReference>
<dbReference type="STRING" id="150033.RV14_GL000224"/>
<dbReference type="PANTHER" id="PTHR31793:SF27">
    <property type="entry name" value="NOVEL THIOESTERASE SUPERFAMILY DOMAIN AND SAPOSIN A-TYPE DOMAIN CONTAINING PROTEIN (0610012H03RIK)"/>
    <property type="match status" value="1"/>
</dbReference>
<dbReference type="AlphaFoldDB" id="A0A1L8WKZ4"/>
<comment type="caution">
    <text evidence="3">The sequence shown here is derived from an EMBL/GenBank/DDBJ whole genome shotgun (WGS) entry which is preliminary data.</text>
</comment>
<dbReference type="GO" id="GO:0047617">
    <property type="term" value="F:fatty acyl-CoA hydrolase activity"/>
    <property type="evidence" value="ECO:0007669"/>
    <property type="project" value="TreeGrafter"/>
</dbReference>
<dbReference type="InterPro" id="IPR050563">
    <property type="entry name" value="4-hydroxybenzoyl-CoA_TE"/>
</dbReference>
<comment type="similarity">
    <text evidence="1">Belongs to the 4-hydroxybenzoyl-CoA thioesterase family.</text>
</comment>
<reference evidence="3 4" key="1">
    <citation type="submission" date="2014-12" db="EMBL/GenBank/DDBJ databases">
        <title>Draft genome sequences of 29 type strains of Enterococci.</title>
        <authorList>
            <person name="Zhong Z."/>
            <person name="Sun Z."/>
            <person name="Liu W."/>
            <person name="Zhang W."/>
            <person name="Zhang H."/>
        </authorList>
    </citation>
    <scope>NUCLEOTIDE SEQUENCE [LARGE SCALE GENOMIC DNA]</scope>
    <source>
        <strain evidence="3 4">DSM 15687</strain>
    </source>
</reference>